<proteinExistence type="predicted"/>
<dbReference type="Pfam" id="PF13479">
    <property type="entry name" value="AAA_24"/>
    <property type="match status" value="1"/>
</dbReference>
<gene>
    <name evidence="1" type="ORF">H9I45_15285</name>
</gene>
<dbReference type="EMBL" id="CP061813">
    <property type="protein sequence ID" value="QOD60682.1"/>
    <property type="molecule type" value="Genomic_DNA"/>
</dbReference>
<dbReference type="RefSeq" id="WP_088354262.1">
    <property type="nucleotide sequence ID" value="NZ_CP061813.1"/>
</dbReference>
<sequence>MKLQKAQKEQVKLRVGISGASGFGKTYSALLLAYGMTNDWNKIAVIDTENGSANLYSELGNYNTVNLQPPYSPERYIEAIELCEKSNIEVVIVDSITHEWSGKGGCLQIHEQLGGKFQDWAKVSPRHQSFIDKILQSKSHIITTVRRKVDYSMDKDQSGRTKVTKHGTKEITREGFEYELTVNFEIINDNHLTLASKDRTGLFMNKPEFILSSGTGKKLLDWCNNGRTIDDIKTEIKSCTTLEGLRHIYSKYPNLQSSIKEIILSRKREIENVVIPNKEIIETIKPSKNGISINADSKPE</sequence>
<keyword evidence="2" id="KW-1185">Reference proteome</keyword>
<dbReference type="InterPro" id="IPR027417">
    <property type="entry name" value="P-loop_NTPase"/>
</dbReference>
<dbReference type="OrthoDB" id="1625426at2"/>
<evidence type="ECO:0000313" key="2">
    <source>
        <dbReference type="Proteomes" id="UP000516764"/>
    </source>
</evidence>
<evidence type="ECO:0000313" key="1">
    <source>
        <dbReference type="EMBL" id="QOD60682.1"/>
    </source>
</evidence>
<dbReference type="AlphaFoldDB" id="A0A7L8AFB9"/>
<accession>A0A7L8AFB9</accession>
<dbReference type="Gene3D" id="3.40.50.300">
    <property type="entry name" value="P-loop containing nucleotide triphosphate hydrolases"/>
    <property type="match status" value="1"/>
</dbReference>
<protein>
    <submittedName>
        <fullName evidence="1">AAA family ATPase</fullName>
    </submittedName>
</protein>
<name>A0A7L8AFB9_9FLAO</name>
<dbReference type="SUPFAM" id="SSF52540">
    <property type="entry name" value="P-loop containing nucleoside triphosphate hydrolases"/>
    <property type="match status" value="1"/>
</dbReference>
<organism evidence="1 2">
    <name type="scientific">Polaribacter haliotis</name>
    <dbReference type="NCBI Taxonomy" id="1888915"/>
    <lineage>
        <taxon>Bacteria</taxon>
        <taxon>Pseudomonadati</taxon>
        <taxon>Bacteroidota</taxon>
        <taxon>Flavobacteriia</taxon>
        <taxon>Flavobacteriales</taxon>
        <taxon>Flavobacteriaceae</taxon>
    </lineage>
</organism>
<reference evidence="1 2" key="1">
    <citation type="journal article" date="2016" name="Int. J. Syst. Evol. Microbiol.">
        <title>Polaribacter haliotis sp. nov., isolated from the gut of abalone Haliotis discus hannai.</title>
        <authorList>
            <person name="Kim Y.O."/>
            <person name="Park I.S."/>
            <person name="Park S."/>
            <person name="Nam B.H."/>
            <person name="Park J.M."/>
            <person name="Kim D.G."/>
            <person name="Yoon J.H."/>
        </authorList>
    </citation>
    <scope>NUCLEOTIDE SEQUENCE [LARGE SCALE GENOMIC DNA]</scope>
    <source>
        <strain evidence="1 2">KCTC 52418</strain>
    </source>
</reference>
<dbReference type="KEGG" id="phal:H9I45_15285"/>
<dbReference type="Proteomes" id="UP000516764">
    <property type="component" value="Chromosome"/>
</dbReference>